<comment type="caution">
    <text evidence="3">The sequence shown here is derived from an EMBL/GenBank/DDBJ whole genome shotgun (WGS) entry which is preliminary data.</text>
</comment>
<feature type="region of interest" description="Disordered" evidence="1">
    <location>
        <begin position="151"/>
        <end position="201"/>
    </location>
</feature>
<evidence type="ECO:0000313" key="4">
    <source>
        <dbReference type="Proteomes" id="UP000646827"/>
    </source>
</evidence>
<dbReference type="Proteomes" id="UP000646827">
    <property type="component" value="Unassembled WGS sequence"/>
</dbReference>
<proteinExistence type="predicted"/>
<feature type="compositionally biased region" description="Basic and acidic residues" evidence="1">
    <location>
        <begin position="160"/>
        <end position="189"/>
    </location>
</feature>
<evidence type="ECO:0000313" key="3">
    <source>
        <dbReference type="EMBL" id="KAG2220075.1"/>
    </source>
</evidence>
<keyword evidence="2" id="KW-1133">Transmembrane helix</keyword>
<evidence type="ECO:0000256" key="1">
    <source>
        <dbReference type="SAM" id="MobiDB-lite"/>
    </source>
</evidence>
<reference evidence="3 4" key="1">
    <citation type="submission" date="2020-12" db="EMBL/GenBank/DDBJ databases">
        <title>Metabolic potential, ecology and presence of endohyphal bacteria is reflected in genomic diversity of Mucoromycotina.</title>
        <authorList>
            <person name="Muszewska A."/>
            <person name="Okrasinska A."/>
            <person name="Steczkiewicz K."/>
            <person name="Drgas O."/>
            <person name="Orlowska M."/>
            <person name="Perlinska-Lenart U."/>
            <person name="Aleksandrzak-Piekarczyk T."/>
            <person name="Szatraj K."/>
            <person name="Zielenkiewicz U."/>
            <person name="Pilsyk S."/>
            <person name="Malc E."/>
            <person name="Mieczkowski P."/>
            <person name="Kruszewska J.S."/>
            <person name="Biernat P."/>
            <person name="Pawlowska J."/>
        </authorList>
    </citation>
    <scope>NUCLEOTIDE SEQUENCE [LARGE SCALE GENOMIC DNA]</scope>
    <source>
        <strain evidence="3 4">CBS 142.35</strain>
    </source>
</reference>
<evidence type="ECO:0000256" key="2">
    <source>
        <dbReference type="SAM" id="Phobius"/>
    </source>
</evidence>
<feature type="compositionally biased region" description="Basic and acidic residues" evidence="1">
    <location>
        <begin position="114"/>
        <end position="128"/>
    </location>
</feature>
<accession>A0A8H7S038</accession>
<name>A0A8H7S038_9FUNG</name>
<feature type="transmembrane region" description="Helical" evidence="2">
    <location>
        <begin position="319"/>
        <end position="339"/>
    </location>
</feature>
<dbReference type="AlphaFoldDB" id="A0A8H7S038"/>
<feature type="region of interest" description="Disordered" evidence="1">
    <location>
        <begin position="111"/>
        <end position="137"/>
    </location>
</feature>
<dbReference type="EMBL" id="JAEPRB010000153">
    <property type="protein sequence ID" value="KAG2220075.1"/>
    <property type="molecule type" value="Genomic_DNA"/>
</dbReference>
<organism evidence="3 4">
    <name type="scientific">Circinella minor</name>
    <dbReference type="NCBI Taxonomy" id="1195481"/>
    <lineage>
        <taxon>Eukaryota</taxon>
        <taxon>Fungi</taxon>
        <taxon>Fungi incertae sedis</taxon>
        <taxon>Mucoromycota</taxon>
        <taxon>Mucoromycotina</taxon>
        <taxon>Mucoromycetes</taxon>
        <taxon>Mucorales</taxon>
        <taxon>Lichtheimiaceae</taxon>
        <taxon>Circinella</taxon>
    </lineage>
</organism>
<keyword evidence="2" id="KW-0472">Membrane</keyword>
<sequence>MASIFFDDYHFPSELYNSNVNDFSTPIRTLLEFTPHILQNLPKDIKEQEPIQPTKDRSFEFMNESVAKQKNDKSDTKSTTMNNTNYIQYAAGFARFLADCCIEYAALSARRQNKNSDKKQEKQKEKQRNNNQPSYYWTPRQTEFNQEFSSFTNFSTPNKADNEKSKKTEKDQTSSMKHGKEKDSDHKEVNQQVNNDSTTTSTAVKSAAAIGALTFSIYSTYQASVGYGNITLQNQVELLLEHVESNLRSTKIWSEERKKMDDPVPELILDDMKRLRQLVDCLYRLDSRREKKIETAGWGIGIVGGLSALGGIAFGSATILTGGAAAAVGAVLVTVASRGSNKSTQNIRMLIEAQVHQVLIEIKRDHTLRNEMLQLMTTQSEQEAFEFIPSNSRPQEEKEQEQIQIQI</sequence>
<gene>
    <name evidence="3" type="ORF">INT45_007319</name>
</gene>
<dbReference type="OrthoDB" id="2121849at2759"/>
<keyword evidence="4" id="KW-1185">Reference proteome</keyword>
<keyword evidence="2" id="KW-0812">Transmembrane</keyword>
<protein>
    <submittedName>
        <fullName evidence="3">Uncharacterized protein</fullName>
    </submittedName>
</protein>